<protein>
    <submittedName>
        <fullName evidence="3">DNA-protecting protein DprA</fullName>
    </submittedName>
</protein>
<comment type="caution">
    <text evidence="3">The sequence shown here is derived from an EMBL/GenBank/DDBJ whole genome shotgun (WGS) entry which is preliminary data.</text>
</comment>
<reference evidence="3 4" key="1">
    <citation type="submission" date="2020-02" db="EMBL/GenBank/DDBJ databases">
        <title>Bacillus aquiflavi sp. nov., isolated from yellow water of strong flavor Chinese baijiu in Yibin region of China.</title>
        <authorList>
            <person name="Xie J."/>
        </authorList>
    </citation>
    <scope>NUCLEOTIDE SEQUENCE [LARGE SCALE GENOMIC DNA]</scope>
    <source>
        <strain evidence="3 4">SA4</strain>
    </source>
</reference>
<evidence type="ECO:0000313" key="3">
    <source>
        <dbReference type="EMBL" id="NEY70248.1"/>
    </source>
</evidence>
<comment type="similarity">
    <text evidence="1">Belongs to the DprA/Smf family.</text>
</comment>
<sequence length="300" mass="33793">MNIITQRLLHLHRCEEVTWSTLQLLLQIDPTLSSCYQLTPSQLHQKLQFQIPLEKIQSIYKNLQSVTIASMLEKYKSQNIQCITRFDSSYPSALKQIYNPPWVLYVKGNRDILLNNQMLAIVGTRTPTKYGVKITDYFVSSLVNHGWTTVSGLAKGIDARVHDTTIKQNGNTIAVLGSGFNHLYPRENLQLANEIIKENILLSEYPPERKPNRWQFPARNRIISGLSLGTIVIEAKAKSGSLITANLALEQNREVFAVPGPVDSVYSDGTNLLIQEGAKLALTPEDVLIEFQTQLPSETY</sequence>
<dbReference type="EMBL" id="JAAIWM010000001">
    <property type="protein sequence ID" value="NEY70248.1"/>
    <property type="molecule type" value="Genomic_DNA"/>
</dbReference>
<feature type="domain" description="Smf/DprA SLOG" evidence="2">
    <location>
        <begin position="82"/>
        <end position="291"/>
    </location>
</feature>
<proteinExistence type="inferred from homology"/>
<dbReference type="Pfam" id="PF02481">
    <property type="entry name" value="DNA_processg_A"/>
    <property type="match status" value="1"/>
</dbReference>
<dbReference type="NCBIfam" id="TIGR00732">
    <property type="entry name" value="dprA"/>
    <property type="match status" value="1"/>
</dbReference>
<gene>
    <name evidence="3" type="primary">dprA</name>
    <name evidence="3" type="ORF">G4D63_00715</name>
</gene>
<evidence type="ECO:0000256" key="1">
    <source>
        <dbReference type="ARBA" id="ARBA00006525"/>
    </source>
</evidence>
<dbReference type="GO" id="GO:0009294">
    <property type="term" value="P:DNA-mediated transformation"/>
    <property type="evidence" value="ECO:0007669"/>
    <property type="project" value="InterPro"/>
</dbReference>
<evidence type="ECO:0000259" key="2">
    <source>
        <dbReference type="Pfam" id="PF02481"/>
    </source>
</evidence>
<dbReference type="PANTHER" id="PTHR43022">
    <property type="entry name" value="PROTEIN SMF"/>
    <property type="match status" value="1"/>
</dbReference>
<dbReference type="Proteomes" id="UP000481043">
    <property type="component" value="Unassembled WGS sequence"/>
</dbReference>
<accession>A0A6M0Q513</accession>
<evidence type="ECO:0000313" key="4">
    <source>
        <dbReference type="Proteomes" id="UP000481043"/>
    </source>
</evidence>
<dbReference type="InterPro" id="IPR057666">
    <property type="entry name" value="DrpA_SLOG"/>
</dbReference>
<dbReference type="Gene3D" id="3.40.50.450">
    <property type="match status" value="1"/>
</dbReference>
<dbReference type="AlphaFoldDB" id="A0A6M0Q513"/>
<dbReference type="SUPFAM" id="SSF102405">
    <property type="entry name" value="MCP/YpsA-like"/>
    <property type="match status" value="1"/>
</dbReference>
<dbReference type="RefSeq" id="WP_163176695.1">
    <property type="nucleotide sequence ID" value="NZ_JAAIWM010000001.1"/>
</dbReference>
<dbReference type="InterPro" id="IPR003488">
    <property type="entry name" value="DprA"/>
</dbReference>
<keyword evidence="4" id="KW-1185">Reference proteome</keyword>
<name>A0A6M0Q513_9BACI</name>
<dbReference type="PANTHER" id="PTHR43022:SF1">
    <property type="entry name" value="PROTEIN SMF"/>
    <property type="match status" value="1"/>
</dbReference>
<organism evidence="3 4">
    <name type="scientific">Bacillus mesophilus</name>
    <dbReference type="NCBI Taxonomy" id="1808955"/>
    <lineage>
        <taxon>Bacteria</taxon>
        <taxon>Bacillati</taxon>
        <taxon>Bacillota</taxon>
        <taxon>Bacilli</taxon>
        <taxon>Bacillales</taxon>
        <taxon>Bacillaceae</taxon>
        <taxon>Bacillus</taxon>
    </lineage>
</organism>